<feature type="chain" id="PRO_5040978610" description="Lipoprotein" evidence="2">
    <location>
        <begin position="29"/>
        <end position="272"/>
    </location>
</feature>
<organism evidence="3 4">
    <name type="scientific">Arthrobacter caoxuetaonis</name>
    <dbReference type="NCBI Taxonomy" id="2886935"/>
    <lineage>
        <taxon>Bacteria</taxon>
        <taxon>Bacillati</taxon>
        <taxon>Actinomycetota</taxon>
        <taxon>Actinomycetes</taxon>
        <taxon>Micrococcales</taxon>
        <taxon>Micrococcaceae</taxon>
        <taxon>Arthrobacter</taxon>
    </lineage>
</organism>
<dbReference type="EMBL" id="JAJFZV010000018">
    <property type="protein sequence ID" value="MCC3299311.1"/>
    <property type="molecule type" value="Genomic_DNA"/>
</dbReference>
<accession>A0A9X1MGR5</accession>
<proteinExistence type="predicted"/>
<protein>
    <recommendedName>
        <fullName evidence="5">Lipoprotein</fullName>
    </recommendedName>
</protein>
<dbReference type="RefSeq" id="WP_227897298.1">
    <property type="nucleotide sequence ID" value="NZ_CP099467.1"/>
</dbReference>
<evidence type="ECO:0000313" key="3">
    <source>
        <dbReference type="EMBL" id="MCC3299311.1"/>
    </source>
</evidence>
<keyword evidence="4" id="KW-1185">Reference proteome</keyword>
<name>A0A9X1MGR5_9MICC</name>
<dbReference type="Proteomes" id="UP001139158">
    <property type="component" value="Unassembled WGS sequence"/>
</dbReference>
<evidence type="ECO:0000256" key="1">
    <source>
        <dbReference type="SAM" id="MobiDB-lite"/>
    </source>
</evidence>
<dbReference type="PROSITE" id="PS51257">
    <property type="entry name" value="PROKAR_LIPOPROTEIN"/>
    <property type="match status" value="1"/>
</dbReference>
<evidence type="ECO:0008006" key="5">
    <source>
        <dbReference type="Google" id="ProtNLM"/>
    </source>
</evidence>
<feature type="compositionally biased region" description="Polar residues" evidence="1">
    <location>
        <begin position="37"/>
        <end position="47"/>
    </location>
</feature>
<comment type="caution">
    <text evidence="3">The sequence shown here is derived from an EMBL/GenBank/DDBJ whole genome shotgun (WGS) entry which is preliminary data.</text>
</comment>
<feature type="region of interest" description="Disordered" evidence="1">
    <location>
        <begin position="32"/>
        <end position="60"/>
    </location>
</feature>
<gene>
    <name evidence="3" type="ORF">LJ757_16085</name>
</gene>
<reference evidence="3" key="1">
    <citation type="submission" date="2021-10" db="EMBL/GenBank/DDBJ databases">
        <title>Novel species in genus Arthrobacter.</title>
        <authorList>
            <person name="Liu Y."/>
        </authorList>
    </citation>
    <scope>NUCLEOTIDE SEQUENCE</scope>
    <source>
        <strain evidence="3">Zg-Y453</strain>
    </source>
</reference>
<dbReference type="AlphaFoldDB" id="A0A9X1MGR5"/>
<evidence type="ECO:0000256" key="2">
    <source>
        <dbReference type="SAM" id="SignalP"/>
    </source>
</evidence>
<keyword evidence="2" id="KW-0732">Signal</keyword>
<feature type="signal peptide" evidence="2">
    <location>
        <begin position="1"/>
        <end position="28"/>
    </location>
</feature>
<evidence type="ECO:0000313" key="4">
    <source>
        <dbReference type="Proteomes" id="UP001139158"/>
    </source>
</evidence>
<sequence length="272" mass="29834">MQYKTMGRTAAALAVGLSVLLTGCSAQAAPEEAADTVSATPEPSPSETGPAGPSLPGGEVVQSAKGEYLQSTIAADDPVLKYDPSKTPGNLEEYLTPEQLQKGQEFALRYIVEELIDSPLNNNPDADVDAWWEEHKRLFDLGQHEAFRDGITDETGPVLRNRWQAGIESFAYDYVYSSTETRFSNLTLNVKDLYFTEKGVLVINTDFEATAKVRTPDGIGYETLYADATLGLIPSDLNESGWVIWNYKWDLTNADIPEPADSELRQKESAEG</sequence>